<feature type="transmembrane region" description="Helical" evidence="2">
    <location>
        <begin position="90"/>
        <end position="114"/>
    </location>
</feature>
<comment type="caution">
    <text evidence="4">The sequence shown here is derived from an EMBL/GenBank/DDBJ whole genome shotgun (WGS) entry which is preliminary data.</text>
</comment>
<gene>
    <name evidence="4" type="ORF">R3P38DRAFT_3399246</name>
</gene>
<protein>
    <recommendedName>
        <fullName evidence="3">DUF6534 domain-containing protein</fullName>
    </recommendedName>
</protein>
<keyword evidence="2" id="KW-0812">Transmembrane</keyword>
<accession>A0AAW0AZN6</accession>
<feature type="transmembrane region" description="Helical" evidence="2">
    <location>
        <begin position="233"/>
        <end position="254"/>
    </location>
</feature>
<feature type="transmembrane region" description="Helical" evidence="2">
    <location>
        <begin position="12"/>
        <end position="33"/>
    </location>
</feature>
<dbReference type="EMBL" id="JAWWNJ010000046">
    <property type="protein sequence ID" value="KAK7018506.1"/>
    <property type="molecule type" value="Genomic_DNA"/>
</dbReference>
<feature type="domain" description="DUF6534" evidence="3">
    <location>
        <begin position="170"/>
        <end position="259"/>
    </location>
</feature>
<feature type="transmembrane region" description="Helical" evidence="2">
    <location>
        <begin position="200"/>
        <end position="221"/>
    </location>
</feature>
<dbReference type="Pfam" id="PF20152">
    <property type="entry name" value="DUF6534"/>
    <property type="match status" value="1"/>
</dbReference>
<dbReference type="Proteomes" id="UP001362999">
    <property type="component" value="Unassembled WGS sequence"/>
</dbReference>
<evidence type="ECO:0000313" key="4">
    <source>
        <dbReference type="EMBL" id="KAK7018506.1"/>
    </source>
</evidence>
<feature type="compositionally biased region" description="Low complexity" evidence="1">
    <location>
        <begin position="303"/>
        <end position="312"/>
    </location>
</feature>
<feature type="transmembrane region" description="Helical" evidence="2">
    <location>
        <begin position="45"/>
        <end position="70"/>
    </location>
</feature>
<feature type="region of interest" description="Disordered" evidence="1">
    <location>
        <begin position="324"/>
        <end position="343"/>
    </location>
</feature>
<dbReference type="PANTHER" id="PTHR40465">
    <property type="entry name" value="CHROMOSOME 1, WHOLE GENOME SHOTGUN SEQUENCE"/>
    <property type="match status" value="1"/>
</dbReference>
<keyword evidence="2" id="KW-1133">Transmembrane helix</keyword>
<feature type="transmembrane region" description="Helical" evidence="2">
    <location>
        <begin position="126"/>
        <end position="146"/>
    </location>
</feature>
<dbReference type="InterPro" id="IPR045339">
    <property type="entry name" value="DUF6534"/>
</dbReference>
<keyword evidence="2" id="KW-0472">Membrane</keyword>
<reference evidence="4 5" key="1">
    <citation type="journal article" date="2024" name="J Genomics">
        <title>Draft genome sequencing and assembly of Favolaschia claudopus CIRM-BRFM 2984 isolated from oak limbs.</title>
        <authorList>
            <person name="Navarro D."/>
            <person name="Drula E."/>
            <person name="Chaduli D."/>
            <person name="Cazenave R."/>
            <person name="Ahrendt S."/>
            <person name="Wang J."/>
            <person name="Lipzen A."/>
            <person name="Daum C."/>
            <person name="Barry K."/>
            <person name="Grigoriev I.V."/>
            <person name="Favel A."/>
            <person name="Rosso M.N."/>
            <person name="Martin F."/>
        </authorList>
    </citation>
    <scope>NUCLEOTIDE SEQUENCE [LARGE SCALE GENOMIC DNA]</scope>
    <source>
        <strain evidence="4 5">CIRM-BRFM 2984</strain>
    </source>
</reference>
<evidence type="ECO:0000256" key="1">
    <source>
        <dbReference type="SAM" id="MobiDB-lite"/>
    </source>
</evidence>
<feature type="transmembrane region" description="Helical" evidence="2">
    <location>
        <begin position="166"/>
        <end position="188"/>
    </location>
</feature>
<evidence type="ECO:0000313" key="5">
    <source>
        <dbReference type="Proteomes" id="UP001362999"/>
    </source>
</evidence>
<sequence>MSEPAPQILLAGPLFVGVILKWALLGALVIQIYDYQAYFRRTDRTAIRILVHFVGAVEIVQAVLVSHTTWSHLVENWGKPNGLLTAAWSGTYIPILNGIAAGSVQGFFAWRIWLFESKSVGRLSSALIVLTATIQLAGAIWVAVEFTHASRNIARIDLIESAAETWLAGSFVCDVIITVSMVLILVSARRKTQSSNTLSLLNKLIISTIETGAITAFLALIQLVLYKVHPNNYLHVAIEFILGQVYSNVLVAALNGRRHRDTGQDTAAFHTTIKFRNETELNRIAQVDLPGVEADGANGATGGPTSSSNSTSCLPRDVVFSKFPEDSPHDARHHDLDSKVHSV</sequence>
<name>A0AAW0AZN6_9AGAR</name>
<dbReference type="PANTHER" id="PTHR40465:SF1">
    <property type="entry name" value="DUF6534 DOMAIN-CONTAINING PROTEIN"/>
    <property type="match status" value="1"/>
</dbReference>
<proteinExistence type="predicted"/>
<evidence type="ECO:0000259" key="3">
    <source>
        <dbReference type="Pfam" id="PF20152"/>
    </source>
</evidence>
<organism evidence="4 5">
    <name type="scientific">Favolaschia claudopus</name>
    <dbReference type="NCBI Taxonomy" id="2862362"/>
    <lineage>
        <taxon>Eukaryota</taxon>
        <taxon>Fungi</taxon>
        <taxon>Dikarya</taxon>
        <taxon>Basidiomycota</taxon>
        <taxon>Agaricomycotina</taxon>
        <taxon>Agaricomycetes</taxon>
        <taxon>Agaricomycetidae</taxon>
        <taxon>Agaricales</taxon>
        <taxon>Marasmiineae</taxon>
        <taxon>Mycenaceae</taxon>
        <taxon>Favolaschia</taxon>
    </lineage>
</organism>
<feature type="region of interest" description="Disordered" evidence="1">
    <location>
        <begin position="293"/>
        <end position="313"/>
    </location>
</feature>
<dbReference type="AlphaFoldDB" id="A0AAW0AZN6"/>
<keyword evidence="5" id="KW-1185">Reference proteome</keyword>
<evidence type="ECO:0000256" key="2">
    <source>
        <dbReference type="SAM" id="Phobius"/>
    </source>
</evidence>